<feature type="binding site" description="axial binding residue" evidence="8">
    <location>
        <position position="419"/>
    </location>
    <ligand>
        <name>heme</name>
        <dbReference type="ChEBI" id="CHEBI:30413"/>
    </ligand>
    <ligandPart>
        <name>Fe</name>
        <dbReference type="ChEBI" id="CHEBI:18248"/>
    </ligandPart>
</feature>
<accession>A0AAW1UGV8</accession>
<protein>
    <recommendedName>
        <fullName evidence="12">Cytochrome P450</fullName>
    </recommendedName>
</protein>
<dbReference type="Proteomes" id="UP001431783">
    <property type="component" value="Unassembled WGS sequence"/>
</dbReference>
<keyword evidence="6 8" id="KW-0408">Iron</keyword>
<dbReference type="PRINTS" id="PR00463">
    <property type="entry name" value="EP450I"/>
</dbReference>
<dbReference type="InterPro" id="IPR050479">
    <property type="entry name" value="CYP11_CYP27_families"/>
</dbReference>
<evidence type="ECO:0000256" key="3">
    <source>
        <dbReference type="ARBA" id="ARBA00022617"/>
    </source>
</evidence>
<dbReference type="AlphaFoldDB" id="A0AAW1UGV8"/>
<dbReference type="InterPro" id="IPR002401">
    <property type="entry name" value="Cyt_P450_E_grp-I"/>
</dbReference>
<reference evidence="10 11" key="1">
    <citation type="submission" date="2023-03" db="EMBL/GenBank/DDBJ databases">
        <title>Genome insight into feeding habits of ladybird beetles.</title>
        <authorList>
            <person name="Li H.-S."/>
            <person name="Huang Y.-H."/>
            <person name="Pang H."/>
        </authorList>
    </citation>
    <scope>NUCLEOTIDE SEQUENCE [LARGE SCALE GENOMIC DNA]</scope>
    <source>
        <strain evidence="10">SYSU_2023b</strain>
        <tissue evidence="10">Whole body</tissue>
    </source>
</reference>
<evidence type="ECO:0000256" key="1">
    <source>
        <dbReference type="ARBA" id="ARBA00001971"/>
    </source>
</evidence>
<keyword evidence="3 8" id="KW-0349">Heme</keyword>
<evidence type="ECO:0000313" key="10">
    <source>
        <dbReference type="EMBL" id="KAK9879723.1"/>
    </source>
</evidence>
<evidence type="ECO:0000256" key="6">
    <source>
        <dbReference type="ARBA" id="ARBA00023004"/>
    </source>
</evidence>
<comment type="cofactor">
    <cofactor evidence="1 8">
        <name>heme</name>
        <dbReference type="ChEBI" id="CHEBI:30413"/>
    </cofactor>
</comment>
<dbReference type="EMBL" id="JARQZJ010000062">
    <property type="protein sequence ID" value="KAK9879723.1"/>
    <property type="molecule type" value="Genomic_DNA"/>
</dbReference>
<name>A0AAW1UGV8_9CUCU</name>
<keyword evidence="5 9" id="KW-0560">Oxidoreductase</keyword>
<evidence type="ECO:0008006" key="12">
    <source>
        <dbReference type="Google" id="ProtNLM"/>
    </source>
</evidence>
<dbReference type="InterPro" id="IPR017972">
    <property type="entry name" value="Cyt_P450_CS"/>
</dbReference>
<dbReference type="GO" id="GO:0005506">
    <property type="term" value="F:iron ion binding"/>
    <property type="evidence" value="ECO:0007669"/>
    <property type="project" value="InterPro"/>
</dbReference>
<dbReference type="GO" id="GO:0016705">
    <property type="term" value="F:oxidoreductase activity, acting on paired donors, with incorporation or reduction of molecular oxygen"/>
    <property type="evidence" value="ECO:0007669"/>
    <property type="project" value="InterPro"/>
</dbReference>
<evidence type="ECO:0000256" key="7">
    <source>
        <dbReference type="ARBA" id="ARBA00023033"/>
    </source>
</evidence>
<dbReference type="PROSITE" id="PS00086">
    <property type="entry name" value="CYTOCHROME_P450"/>
    <property type="match status" value="1"/>
</dbReference>
<evidence type="ECO:0000256" key="4">
    <source>
        <dbReference type="ARBA" id="ARBA00022723"/>
    </source>
</evidence>
<dbReference type="PANTHER" id="PTHR24279:SF120">
    <property type="entry name" value="CYTOCHROME P450"/>
    <property type="match status" value="1"/>
</dbReference>
<gene>
    <name evidence="10" type="ORF">WA026_006783</name>
</gene>
<evidence type="ECO:0000256" key="9">
    <source>
        <dbReference type="RuleBase" id="RU000461"/>
    </source>
</evidence>
<evidence type="ECO:0000256" key="8">
    <source>
        <dbReference type="PIRSR" id="PIRSR602401-1"/>
    </source>
</evidence>
<evidence type="ECO:0000256" key="5">
    <source>
        <dbReference type="ARBA" id="ARBA00023002"/>
    </source>
</evidence>
<proteinExistence type="inferred from homology"/>
<comment type="caution">
    <text evidence="10">The sequence shown here is derived from an EMBL/GenBank/DDBJ whole genome shotgun (WGS) entry which is preliminary data.</text>
</comment>
<keyword evidence="11" id="KW-1185">Reference proteome</keyword>
<dbReference type="InterPro" id="IPR001128">
    <property type="entry name" value="Cyt_P450"/>
</dbReference>
<dbReference type="Pfam" id="PF00067">
    <property type="entry name" value="p450"/>
    <property type="match status" value="1"/>
</dbReference>
<evidence type="ECO:0000313" key="11">
    <source>
        <dbReference type="Proteomes" id="UP001431783"/>
    </source>
</evidence>
<keyword evidence="7 9" id="KW-0503">Monooxygenase</keyword>
<dbReference type="SUPFAM" id="SSF48264">
    <property type="entry name" value="Cytochrome P450"/>
    <property type="match status" value="1"/>
</dbReference>
<sequence>MLLYLTKQLCKRSGKKRFFSSVADINPNEANDFFDIPTPTTIPFIGSRLSLWQALSTQRLHEFVDNKHKKLGPIYRDKLGPISGIFVADSEAFKTIFSQEGRYPKHIIPLPWIIFNNEFKYSRGLFFMDGEEWLPCRTKMNKLLLKGDLKWTEACCNIVIENFMNQLQDGEIENLDEKIYSTFLEVIVSVSMGSKSYLKHRKNITPLVQHLAGNVIKVFDKTMKVEKWNVNFAFKWGIPQWKSFEMSMRKSLNFTYSLVDELMKICDDESLLVKMREEGINNDSIKAIVADMVLAAADTTAYTMQWMLYLVAKNKEVQEKIRTELSIPNSSYAKNVLRETLRLYPVAAFITRFMPQDCILSGYKIPKETPISLSIYTTGRQEKYFKDASKFVPERWDREQDHQVTIAASLPFGLGVRSCIGKKLAEYELQKTLTEIVKKFRVELCNKTDIKMRMRMVAVPSERLRFKFEKIC</sequence>
<keyword evidence="4 8" id="KW-0479">Metal-binding</keyword>
<dbReference type="InterPro" id="IPR036396">
    <property type="entry name" value="Cyt_P450_sf"/>
</dbReference>
<dbReference type="GO" id="GO:0020037">
    <property type="term" value="F:heme binding"/>
    <property type="evidence" value="ECO:0007669"/>
    <property type="project" value="InterPro"/>
</dbReference>
<dbReference type="PRINTS" id="PR00385">
    <property type="entry name" value="P450"/>
</dbReference>
<dbReference type="GO" id="GO:0004497">
    <property type="term" value="F:monooxygenase activity"/>
    <property type="evidence" value="ECO:0007669"/>
    <property type="project" value="UniProtKB-KW"/>
</dbReference>
<dbReference type="PANTHER" id="PTHR24279">
    <property type="entry name" value="CYTOCHROME P450"/>
    <property type="match status" value="1"/>
</dbReference>
<organism evidence="10 11">
    <name type="scientific">Henosepilachna vigintioctopunctata</name>
    <dbReference type="NCBI Taxonomy" id="420089"/>
    <lineage>
        <taxon>Eukaryota</taxon>
        <taxon>Metazoa</taxon>
        <taxon>Ecdysozoa</taxon>
        <taxon>Arthropoda</taxon>
        <taxon>Hexapoda</taxon>
        <taxon>Insecta</taxon>
        <taxon>Pterygota</taxon>
        <taxon>Neoptera</taxon>
        <taxon>Endopterygota</taxon>
        <taxon>Coleoptera</taxon>
        <taxon>Polyphaga</taxon>
        <taxon>Cucujiformia</taxon>
        <taxon>Coccinelloidea</taxon>
        <taxon>Coccinellidae</taxon>
        <taxon>Epilachninae</taxon>
        <taxon>Epilachnini</taxon>
        <taxon>Henosepilachna</taxon>
    </lineage>
</organism>
<dbReference type="Gene3D" id="1.10.630.10">
    <property type="entry name" value="Cytochrome P450"/>
    <property type="match status" value="1"/>
</dbReference>
<dbReference type="CDD" id="cd11054">
    <property type="entry name" value="CYP24A1-like"/>
    <property type="match status" value="1"/>
</dbReference>
<evidence type="ECO:0000256" key="2">
    <source>
        <dbReference type="ARBA" id="ARBA00010617"/>
    </source>
</evidence>
<comment type="similarity">
    <text evidence="2 9">Belongs to the cytochrome P450 family.</text>
</comment>